<name>A0A7J6UWN3_THATH</name>
<evidence type="ECO:0000313" key="1">
    <source>
        <dbReference type="EMBL" id="KAF5176969.1"/>
    </source>
</evidence>
<keyword evidence="2" id="KW-1185">Reference proteome</keyword>
<comment type="caution">
    <text evidence="1">The sequence shown here is derived from an EMBL/GenBank/DDBJ whole genome shotgun (WGS) entry which is preliminary data.</text>
</comment>
<accession>A0A7J6UWN3</accession>
<protein>
    <submittedName>
        <fullName evidence="1">Uncharacterized protein</fullName>
    </submittedName>
</protein>
<gene>
    <name evidence="1" type="ORF">FRX31_033444</name>
</gene>
<dbReference type="EMBL" id="JABWDY010042002">
    <property type="protein sequence ID" value="KAF5176969.1"/>
    <property type="molecule type" value="Genomic_DNA"/>
</dbReference>
<dbReference type="AlphaFoldDB" id="A0A7J6UWN3"/>
<proteinExistence type="predicted"/>
<reference evidence="1 2" key="1">
    <citation type="submission" date="2020-06" db="EMBL/GenBank/DDBJ databases">
        <title>Transcriptomic and genomic resources for Thalictrum thalictroides and T. hernandezii: Facilitating candidate gene discovery in an emerging model plant lineage.</title>
        <authorList>
            <person name="Arias T."/>
            <person name="Riano-Pachon D.M."/>
            <person name="Di Stilio V.S."/>
        </authorList>
    </citation>
    <scope>NUCLEOTIDE SEQUENCE [LARGE SCALE GENOMIC DNA]</scope>
    <source>
        <strain evidence="2">cv. WT478/WT964</strain>
        <tissue evidence="1">Leaves</tissue>
    </source>
</reference>
<evidence type="ECO:0000313" key="2">
    <source>
        <dbReference type="Proteomes" id="UP000554482"/>
    </source>
</evidence>
<dbReference type="Proteomes" id="UP000554482">
    <property type="component" value="Unassembled WGS sequence"/>
</dbReference>
<sequence length="68" mass="7682">MKCQKTIFFELGEMWHLICFGIGKAHKLAGYGVLVFLGYPLTQGTQLGSNYGKDYGFDRNSSWLSKND</sequence>
<organism evidence="1 2">
    <name type="scientific">Thalictrum thalictroides</name>
    <name type="common">Rue-anemone</name>
    <name type="synonym">Anemone thalictroides</name>
    <dbReference type="NCBI Taxonomy" id="46969"/>
    <lineage>
        <taxon>Eukaryota</taxon>
        <taxon>Viridiplantae</taxon>
        <taxon>Streptophyta</taxon>
        <taxon>Embryophyta</taxon>
        <taxon>Tracheophyta</taxon>
        <taxon>Spermatophyta</taxon>
        <taxon>Magnoliopsida</taxon>
        <taxon>Ranunculales</taxon>
        <taxon>Ranunculaceae</taxon>
        <taxon>Thalictroideae</taxon>
        <taxon>Thalictrum</taxon>
    </lineage>
</organism>